<dbReference type="SUPFAM" id="SSF82895">
    <property type="entry name" value="TSP-1 type 1 repeat"/>
    <property type="match status" value="2"/>
</dbReference>
<dbReference type="EMBL" id="CAXAMN010021725">
    <property type="protein sequence ID" value="CAK9062747.1"/>
    <property type="molecule type" value="Genomic_DNA"/>
</dbReference>
<organism evidence="7 8">
    <name type="scientific">Durusdinium trenchii</name>
    <dbReference type="NCBI Taxonomy" id="1381693"/>
    <lineage>
        <taxon>Eukaryota</taxon>
        <taxon>Sar</taxon>
        <taxon>Alveolata</taxon>
        <taxon>Dinophyceae</taxon>
        <taxon>Suessiales</taxon>
        <taxon>Symbiodiniaceae</taxon>
        <taxon>Durusdinium</taxon>
    </lineage>
</organism>
<reference evidence="7 8" key="1">
    <citation type="submission" date="2024-02" db="EMBL/GenBank/DDBJ databases">
        <authorList>
            <person name="Chen Y."/>
            <person name="Shah S."/>
            <person name="Dougan E. K."/>
            <person name="Thang M."/>
            <person name="Chan C."/>
        </authorList>
    </citation>
    <scope>NUCLEOTIDE SEQUENCE [LARGE SCALE GENOMIC DNA]</scope>
</reference>
<gene>
    <name evidence="7" type="ORF">CCMP2556_LOCUS30849</name>
</gene>
<comment type="caution">
    <text evidence="7">The sequence shown here is derived from an EMBL/GenBank/DDBJ whole genome shotgun (WGS) entry which is preliminary data.</text>
</comment>
<evidence type="ECO:0000256" key="5">
    <source>
        <dbReference type="SAM" id="SignalP"/>
    </source>
</evidence>
<keyword evidence="1 5" id="KW-0732">Signal</keyword>
<evidence type="ECO:0000256" key="4">
    <source>
        <dbReference type="ARBA" id="ARBA00023180"/>
    </source>
</evidence>
<proteinExistence type="predicted"/>
<dbReference type="InterPro" id="IPR036383">
    <property type="entry name" value="TSP1_rpt_sf"/>
</dbReference>
<dbReference type="PANTHER" id="PTHR22906">
    <property type="entry name" value="PROPERDIN"/>
    <property type="match status" value="1"/>
</dbReference>
<evidence type="ECO:0000313" key="8">
    <source>
        <dbReference type="Proteomes" id="UP001642484"/>
    </source>
</evidence>
<sequence length="158" mass="17164">MSTSMCRRMQVFQVLCLLSINHSDAVSHVSGTDSNAVEEVHDGAGRKGTSSAWSSSARIAAKAGDVDCQWDDWVDWSVCQFSCGGGQSVRTRKVKIMAQGNGVACDNNDKETRVCNKNPCPLDCVWDEWSSWGACSVSCGSGVKVKTREKKQYQQFGG</sequence>
<dbReference type="Gene3D" id="2.20.100.10">
    <property type="entry name" value="Thrombospondin type-1 (TSP1) repeat"/>
    <property type="match status" value="2"/>
</dbReference>
<protein>
    <recommendedName>
        <fullName evidence="6">Spondin-like TSP1 domain-containing protein</fullName>
    </recommendedName>
</protein>
<name>A0ABP0NIQ4_9DINO</name>
<keyword evidence="3" id="KW-1015">Disulfide bond</keyword>
<feature type="non-terminal residue" evidence="7">
    <location>
        <position position="158"/>
    </location>
</feature>
<evidence type="ECO:0000256" key="2">
    <source>
        <dbReference type="ARBA" id="ARBA00022737"/>
    </source>
</evidence>
<dbReference type="PROSITE" id="PS50092">
    <property type="entry name" value="TSP1"/>
    <property type="match status" value="2"/>
</dbReference>
<dbReference type="SMART" id="SM00209">
    <property type="entry name" value="TSP1"/>
    <property type="match status" value="2"/>
</dbReference>
<dbReference type="InterPro" id="IPR052065">
    <property type="entry name" value="Compl_asym_regulator"/>
</dbReference>
<keyword evidence="8" id="KW-1185">Reference proteome</keyword>
<keyword evidence="2" id="KW-0677">Repeat</keyword>
<evidence type="ECO:0000259" key="6">
    <source>
        <dbReference type="Pfam" id="PF19028"/>
    </source>
</evidence>
<dbReference type="InterPro" id="IPR044004">
    <property type="entry name" value="TSP1_spondin_dom"/>
</dbReference>
<evidence type="ECO:0000256" key="1">
    <source>
        <dbReference type="ARBA" id="ARBA00022729"/>
    </source>
</evidence>
<dbReference type="Proteomes" id="UP001642484">
    <property type="component" value="Unassembled WGS sequence"/>
</dbReference>
<feature type="chain" id="PRO_5045787669" description="Spondin-like TSP1 domain-containing protein" evidence="5">
    <location>
        <begin position="26"/>
        <end position="158"/>
    </location>
</feature>
<accession>A0ABP0NIQ4</accession>
<dbReference type="Pfam" id="PF19028">
    <property type="entry name" value="TSP1_spondin"/>
    <property type="match status" value="1"/>
</dbReference>
<evidence type="ECO:0000256" key="3">
    <source>
        <dbReference type="ARBA" id="ARBA00023157"/>
    </source>
</evidence>
<dbReference type="InterPro" id="IPR000884">
    <property type="entry name" value="TSP1_rpt"/>
</dbReference>
<feature type="signal peptide" evidence="5">
    <location>
        <begin position="1"/>
        <end position="25"/>
    </location>
</feature>
<dbReference type="Pfam" id="PF00090">
    <property type="entry name" value="TSP_1"/>
    <property type="match status" value="1"/>
</dbReference>
<evidence type="ECO:0000313" key="7">
    <source>
        <dbReference type="EMBL" id="CAK9062747.1"/>
    </source>
</evidence>
<keyword evidence="4" id="KW-0325">Glycoprotein</keyword>
<feature type="domain" description="Spondin-like TSP1" evidence="6">
    <location>
        <begin position="68"/>
        <end position="120"/>
    </location>
</feature>